<evidence type="ECO:0000313" key="1">
    <source>
        <dbReference type="EMBL" id="SPH21847.1"/>
    </source>
</evidence>
<evidence type="ECO:0000313" key="2">
    <source>
        <dbReference type="Proteomes" id="UP000244880"/>
    </source>
</evidence>
<keyword evidence="2" id="KW-1185">Reference proteome</keyword>
<accession>A0A2R8BFV9</accession>
<reference evidence="1 2" key="1">
    <citation type="submission" date="2018-03" db="EMBL/GenBank/DDBJ databases">
        <authorList>
            <person name="Keele B.F."/>
        </authorList>
    </citation>
    <scope>NUCLEOTIDE SEQUENCE [LARGE SCALE GENOMIC DNA]</scope>
    <source>
        <strain evidence="1 2">CECT 8599</strain>
    </source>
</reference>
<proteinExistence type="predicted"/>
<organism evidence="1 2">
    <name type="scientific">Ascidiaceihabitans donghaensis</name>
    <dbReference type="NCBI Taxonomy" id="1510460"/>
    <lineage>
        <taxon>Bacteria</taxon>
        <taxon>Pseudomonadati</taxon>
        <taxon>Pseudomonadota</taxon>
        <taxon>Alphaproteobacteria</taxon>
        <taxon>Rhodobacterales</taxon>
        <taxon>Paracoccaceae</taxon>
        <taxon>Ascidiaceihabitans</taxon>
    </lineage>
</organism>
<dbReference type="EMBL" id="OMOR01000001">
    <property type="protein sequence ID" value="SPH21847.1"/>
    <property type="molecule type" value="Genomic_DNA"/>
</dbReference>
<protein>
    <submittedName>
        <fullName evidence="1">Uncharacterized protein</fullName>
    </submittedName>
</protein>
<name>A0A2R8BFV9_9RHOB</name>
<sequence length="43" mass="4409">MSVLGDLKLALLVVFIGIGSAVQSDAGSLHLDLHGDVCIMATQ</sequence>
<gene>
    <name evidence="1" type="ORF">ASD8599_02596</name>
</gene>
<dbReference type="Proteomes" id="UP000244880">
    <property type="component" value="Unassembled WGS sequence"/>
</dbReference>
<dbReference type="AlphaFoldDB" id="A0A2R8BFV9"/>